<sequence length="78" mass="9526">MINSDKLEKMLVKMNVEELINYCFSSGYIKKERKCIYCNNYMELKKNNNIKIKLTWRCCYSSCRKYRNRVSILKDSFF</sequence>
<dbReference type="HOGENOM" id="CLU_044348_9_3_1"/>
<dbReference type="AlphaFoldDB" id="A0A059EXC1"/>
<dbReference type="EMBL" id="KK365282">
    <property type="protein sequence ID" value="KCZ79404.1"/>
    <property type="molecule type" value="Genomic_DNA"/>
</dbReference>
<reference evidence="2" key="1">
    <citation type="submission" date="2013-02" db="EMBL/GenBank/DDBJ databases">
        <authorList>
            <consortium name="The Broad Institute Genome Sequencing Platform"/>
            <person name="Cuomo C."/>
            <person name="Becnel J."/>
            <person name="Sanscrainte N."/>
            <person name="Walker B."/>
            <person name="Young S.K."/>
            <person name="Zeng Q."/>
            <person name="Gargeya S."/>
            <person name="Fitzgerald M."/>
            <person name="Haas B."/>
            <person name="Abouelleil A."/>
            <person name="Alvarado L."/>
            <person name="Arachchi H.M."/>
            <person name="Berlin A.M."/>
            <person name="Chapman S.B."/>
            <person name="Dewar J."/>
            <person name="Goldberg J."/>
            <person name="Griggs A."/>
            <person name="Gujja S."/>
            <person name="Hansen M."/>
            <person name="Howarth C."/>
            <person name="Imamovic A."/>
            <person name="Larimer J."/>
            <person name="McCowan C."/>
            <person name="Murphy C."/>
            <person name="Neiman D."/>
            <person name="Pearson M."/>
            <person name="Priest M."/>
            <person name="Roberts A."/>
            <person name="Saif S."/>
            <person name="Shea T."/>
            <person name="Sisk P."/>
            <person name="Sykes S."/>
            <person name="Wortman J."/>
            <person name="Nusbaum C."/>
            <person name="Birren B."/>
        </authorList>
    </citation>
    <scope>NUCLEOTIDE SEQUENCE [LARGE SCALE GENOMIC DNA]</scope>
    <source>
        <strain evidence="2">PRA339</strain>
    </source>
</reference>
<evidence type="ECO:0000313" key="2">
    <source>
        <dbReference type="Proteomes" id="UP000030655"/>
    </source>
</evidence>
<gene>
    <name evidence="1" type="ORF">H312_03203</name>
</gene>
<keyword evidence="2" id="KW-1185">Reference proteome</keyword>
<reference evidence="1 2" key="2">
    <citation type="submission" date="2014-03" db="EMBL/GenBank/DDBJ databases">
        <title>The Genome Sequence of Anncaliia algerae insect isolate PRA339.</title>
        <authorList>
            <consortium name="The Broad Institute Genome Sequencing Platform"/>
            <consortium name="The Broad Institute Genome Sequencing Center for Infectious Disease"/>
            <person name="Cuomo C."/>
            <person name="Becnel J."/>
            <person name="Sanscrainte N."/>
            <person name="Walker B."/>
            <person name="Young S.K."/>
            <person name="Zeng Q."/>
            <person name="Gargeya S."/>
            <person name="Fitzgerald M."/>
            <person name="Haas B."/>
            <person name="Abouelleil A."/>
            <person name="Alvarado L."/>
            <person name="Arachchi H.M."/>
            <person name="Berlin A.M."/>
            <person name="Chapman S.B."/>
            <person name="Dewar J."/>
            <person name="Goldberg J."/>
            <person name="Griggs A."/>
            <person name="Gujja S."/>
            <person name="Hansen M."/>
            <person name="Howarth C."/>
            <person name="Imamovic A."/>
            <person name="Larimer J."/>
            <person name="McCowan C."/>
            <person name="Murphy C."/>
            <person name="Neiman D."/>
            <person name="Pearson M."/>
            <person name="Priest M."/>
            <person name="Roberts A."/>
            <person name="Saif S."/>
            <person name="Shea T."/>
            <person name="Sisk P."/>
            <person name="Sykes S."/>
            <person name="Wortman J."/>
            <person name="Nusbaum C."/>
            <person name="Birren B."/>
        </authorList>
    </citation>
    <scope>NUCLEOTIDE SEQUENCE [LARGE SCALE GENOMIC DNA]</scope>
    <source>
        <strain evidence="1 2">PRA339</strain>
    </source>
</reference>
<dbReference type="VEuPathDB" id="MicrosporidiaDB:H312_03203"/>
<organism evidence="1 2">
    <name type="scientific">Anncaliia algerae PRA339</name>
    <dbReference type="NCBI Taxonomy" id="1288291"/>
    <lineage>
        <taxon>Eukaryota</taxon>
        <taxon>Fungi</taxon>
        <taxon>Fungi incertae sedis</taxon>
        <taxon>Microsporidia</taxon>
        <taxon>Tubulinosematoidea</taxon>
        <taxon>Tubulinosematidae</taxon>
        <taxon>Anncaliia</taxon>
    </lineage>
</organism>
<evidence type="ECO:0000313" key="1">
    <source>
        <dbReference type="EMBL" id="KCZ79404.1"/>
    </source>
</evidence>
<proteinExistence type="predicted"/>
<name>A0A059EXC1_9MICR</name>
<protein>
    <submittedName>
        <fullName evidence="1">Uncharacterized protein</fullName>
    </submittedName>
</protein>
<dbReference type="Proteomes" id="UP000030655">
    <property type="component" value="Unassembled WGS sequence"/>
</dbReference>
<accession>A0A059EXC1</accession>